<dbReference type="EMBL" id="UGRU01000001">
    <property type="protein sequence ID" value="SUA41372.1"/>
    <property type="molecule type" value="Genomic_DNA"/>
</dbReference>
<dbReference type="AlphaFoldDB" id="A0A378WKB6"/>
<organism evidence="1 2">
    <name type="scientific">Nocardia africana</name>
    <dbReference type="NCBI Taxonomy" id="134964"/>
    <lineage>
        <taxon>Bacteria</taxon>
        <taxon>Bacillati</taxon>
        <taxon>Actinomycetota</taxon>
        <taxon>Actinomycetes</taxon>
        <taxon>Mycobacteriales</taxon>
        <taxon>Nocardiaceae</taxon>
        <taxon>Nocardia</taxon>
    </lineage>
</organism>
<accession>A0A378WKB6</accession>
<protein>
    <submittedName>
        <fullName evidence="1">Uncharacterized protein</fullName>
    </submittedName>
</protein>
<dbReference type="Proteomes" id="UP000255082">
    <property type="component" value="Unassembled WGS sequence"/>
</dbReference>
<proteinExistence type="predicted"/>
<gene>
    <name evidence="1" type="ORF">NCTC13184_00710</name>
</gene>
<evidence type="ECO:0000313" key="2">
    <source>
        <dbReference type="Proteomes" id="UP000255082"/>
    </source>
</evidence>
<reference evidence="1 2" key="1">
    <citation type="submission" date="2018-06" db="EMBL/GenBank/DDBJ databases">
        <authorList>
            <consortium name="Pathogen Informatics"/>
            <person name="Doyle S."/>
        </authorList>
    </citation>
    <scope>NUCLEOTIDE SEQUENCE [LARGE SCALE GENOMIC DNA]</scope>
    <source>
        <strain evidence="1 2">NCTC13184</strain>
    </source>
</reference>
<name>A0A378WKB6_9NOCA</name>
<evidence type="ECO:0000313" key="1">
    <source>
        <dbReference type="EMBL" id="SUA41372.1"/>
    </source>
</evidence>
<sequence length="66" mass="7364">MTQEIADSLKARVRQKMVRQLNEDGTPDAEQDDPRQIAIENDLEALDSVADGDPLVEELAARYLVP</sequence>